<protein>
    <submittedName>
        <fullName evidence="1">Uncharacterized protein</fullName>
    </submittedName>
</protein>
<evidence type="ECO:0000313" key="1">
    <source>
        <dbReference type="EMBL" id="MCI90901.1"/>
    </source>
</evidence>
<evidence type="ECO:0000313" key="2">
    <source>
        <dbReference type="Proteomes" id="UP000265520"/>
    </source>
</evidence>
<accession>A0A392VVB8</accession>
<feature type="non-terminal residue" evidence="1">
    <location>
        <position position="1"/>
    </location>
</feature>
<dbReference type="Proteomes" id="UP000265520">
    <property type="component" value="Unassembled WGS sequence"/>
</dbReference>
<dbReference type="AlphaFoldDB" id="A0A392VVB8"/>
<reference evidence="1 2" key="1">
    <citation type="journal article" date="2018" name="Front. Plant Sci.">
        <title>Red Clover (Trifolium pratense) and Zigzag Clover (T. medium) - A Picture of Genomic Similarities and Differences.</title>
        <authorList>
            <person name="Dluhosova J."/>
            <person name="Istvanek J."/>
            <person name="Nedelnik J."/>
            <person name="Repkova J."/>
        </authorList>
    </citation>
    <scope>NUCLEOTIDE SEQUENCE [LARGE SCALE GENOMIC DNA]</scope>
    <source>
        <strain evidence="2">cv. 10/8</strain>
        <tissue evidence="1">Leaf</tissue>
    </source>
</reference>
<organism evidence="1 2">
    <name type="scientific">Trifolium medium</name>
    <dbReference type="NCBI Taxonomy" id="97028"/>
    <lineage>
        <taxon>Eukaryota</taxon>
        <taxon>Viridiplantae</taxon>
        <taxon>Streptophyta</taxon>
        <taxon>Embryophyta</taxon>
        <taxon>Tracheophyta</taxon>
        <taxon>Spermatophyta</taxon>
        <taxon>Magnoliopsida</taxon>
        <taxon>eudicotyledons</taxon>
        <taxon>Gunneridae</taxon>
        <taxon>Pentapetalae</taxon>
        <taxon>rosids</taxon>
        <taxon>fabids</taxon>
        <taxon>Fabales</taxon>
        <taxon>Fabaceae</taxon>
        <taxon>Papilionoideae</taxon>
        <taxon>50 kb inversion clade</taxon>
        <taxon>NPAAA clade</taxon>
        <taxon>Hologalegina</taxon>
        <taxon>IRL clade</taxon>
        <taxon>Trifolieae</taxon>
        <taxon>Trifolium</taxon>
    </lineage>
</organism>
<proteinExistence type="predicted"/>
<comment type="caution">
    <text evidence="1">The sequence shown here is derived from an EMBL/GenBank/DDBJ whole genome shotgun (WGS) entry which is preliminary data.</text>
</comment>
<sequence length="48" mass="4823">QYVVVAASLDCSANCFGNRNSARIAGSTGTVSAHARTAAIGADGFQVH</sequence>
<dbReference type="EMBL" id="LXQA011257582">
    <property type="protein sequence ID" value="MCI90901.1"/>
    <property type="molecule type" value="Genomic_DNA"/>
</dbReference>
<name>A0A392VVB8_9FABA</name>
<keyword evidence="2" id="KW-1185">Reference proteome</keyword>